<keyword evidence="2" id="KW-1185">Reference proteome</keyword>
<proteinExistence type="predicted"/>
<accession>A0A1M7Z3E9</accession>
<evidence type="ECO:0000313" key="1">
    <source>
        <dbReference type="EMBL" id="SHO59320.1"/>
    </source>
</evidence>
<sequence>MTLLEQAQALLESPVTLETLNQLEALADKADGKEKEAIGDLIETAIIGAPVDVIEQYQASLI</sequence>
<protein>
    <submittedName>
        <fullName evidence="1">Uncharacterized protein</fullName>
    </submittedName>
</protein>
<gene>
    <name evidence="1" type="ORF">VQ7734_05104</name>
</gene>
<organism evidence="1 2">
    <name type="scientific">Vibrio quintilis</name>
    <dbReference type="NCBI Taxonomy" id="1117707"/>
    <lineage>
        <taxon>Bacteria</taxon>
        <taxon>Pseudomonadati</taxon>
        <taxon>Pseudomonadota</taxon>
        <taxon>Gammaproteobacteria</taxon>
        <taxon>Vibrionales</taxon>
        <taxon>Vibrionaceae</taxon>
        <taxon>Vibrio</taxon>
    </lineage>
</organism>
<dbReference type="Proteomes" id="UP000184600">
    <property type="component" value="Unassembled WGS sequence"/>
</dbReference>
<dbReference type="STRING" id="1117707.VQ7734_05104"/>
<dbReference type="EMBL" id="FRFG01000123">
    <property type="protein sequence ID" value="SHO59320.1"/>
    <property type="molecule type" value="Genomic_DNA"/>
</dbReference>
<dbReference type="OrthoDB" id="5824647at2"/>
<dbReference type="RefSeq" id="WP_073586708.1">
    <property type="nucleotide sequence ID" value="NZ_AP024897.1"/>
</dbReference>
<name>A0A1M7Z3E9_9VIBR</name>
<evidence type="ECO:0000313" key="2">
    <source>
        <dbReference type="Proteomes" id="UP000184600"/>
    </source>
</evidence>
<reference evidence="2" key="1">
    <citation type="submission" date="2016-12" db="EMBL/GenBank/DDBJ databases">
        <authorList>
            <person name="Rodrigo-Torres L."/>
            <person name="Arahal R.D."/>
            <person name="Lucena T."/>
        </authorList>
    </citation>
    <scope>NUCLEOTIDE SEQUENCE [LARGE SCALE GENOMIC DNA]</scope>
</reference>
<dbReference type="AlphaFoldDB" id="A0A1M7Z3E9"/>